<evidence type="ECO:0000313" key="4">
    <source>
        <dbReference type="EMBL" id="PWT28452.1"/>
    </source>
</evidence>
<dbReference type="AlphaFoldDB" id="A0A317G7Z5"/>
<feature type="domain" description="HTH araC/xylS-type" evidence="3">
    <location>
        <begin position="220"/>
        <end position="318"/>
    </location>
</feature>
<dbReference type="PROSITE" id="PS01124">
    <property type="entry name" value="HTH_ARAC_FAMILY_2"/>
    <property type="match status" value="1"/>
</dbReference>
<keyword evidence="1" id="KW-0805">Transcription regulation</keyword>
<sequence>MSVKNKDYYKDLFKKANFLPCKAPKGFPPGGECFEFNPELGEGYYWYYEMPGQYNIKIHDFYYKEDTVLNMDLPECLSITWYESISGEELKPYKSMNCHVIKSFLGGYEPFHALIHRNIPIRSIGIEYRPDFFHQILKDTFGPSYADPKSAFKSIDETSDFPEMKKLLWDLWKYEGSASSAALYYDAKVREALCLVFERHRKLNEKTKASISSTDVELLKSLGLYINDHYADKISIESLARIACMGTTKLKSSFKAYYGMTVADYIQKVRIDHAEHLLAYTDLPVSEVAKAVGYVSPGHFAELFSEAKGLLPLSYRKAFQKKSHP</sequence>
<dbReference type="InterPro" id="IPR053142">
    <property type="entry name" value="PchR_regulatory_protein"/>
</dbReference>
<evidence type="ECO:0000259" key="3">
    <source>
        <dbReference type="PROSITE" id="PS01124"/>
    </source>
</evidence>
<dbReference type="Pfam" id="PF12833">
    <property type="entry name" value="HTH_18"/>
    <property type="match status" value="1"/>
</dbReference>
<dbReference type="InterPro" id="IPR009057">
    <property type="entry name" value="Homeodomain-like_sf"/>
</dbReference>
<dbReference type="Gene3D" id="1.10.10.60">
    <property type="entry name" value="Homeodomain-like"/>
    <property type="match status" value="2"/>
</dbReference>
<keyword evidence="5" id="KW-1185">Reference proteome</keyword>
<dbReference type="SMART" id="SM00342">
    <property type="entry name" value="HTH_ARAC"/>
    <property type="match status" value="1"/>
</dbReference>
<organism evidence="4 5">
    <name type="scientific">Butyrivibrio fibrisolvens</name>
    <dbReference type="NCBI Taxonomy" id="831"/>
    <lineage>
        <taxon>Bacteria</taxon>
        <taxon>Bacillati</taxon>
        <taxon>Bacillota</taxon>
        <taxon>Clostridia</taxon>
        <taxon>Lachnospirales</taxon>
        <taxon>Lachnospiraceae</taxon>
        <taxon>Butyrivibrio</taxon>
    </lineage>
</organism>
<dbReference type="Proteomes" id="UP000245488">
    <property type="component" value="Chromosome"/>
</dbReference>
<dbReference type="RefSeq" id="WP_110073632.1">
    <property type="nucleotide sequence ID" value="NZ_CM009896.1"/>
</dbReference>
<evidence type="ECO:0000256" key="1">
    <source>
        <dbReference type="ARBA" id="ARBA00023015"/>
    </source>
</evidence>
<evidence type="ECO:0000313" key="5">
    <source>
        <dbReference type="Proteomes" id="UP000245488"/>
    </source>
</evidence>
<dbReference type="PANTHER" id="PTHR47893:SF1">
    <property type="entry name" value="REGULATORY PROTEIN PCHR"/>
    <property type="match status" value="1"/>
</dbReference>
<evidence type="ECO:0000256" key="2">
    <source>
        <dbReference type="ARBA" id="ARBA00023163"/>
    </source>
</evidence>
<dbReference type="GO" id="GO:0003700">
    <property type="term" value="F:DNA-binding transcription factor activity"/>
    <property type="evidence" value="ECO:0007669"/>
    <property type="project" value="InterPro"/>
</dbReference>
<dbReference type="PANTHER" id="PTHR47893">
    <property type="entry name" value="REGULATORY PROTEIN PCHR"/>
    <property type="match status" value="1"/>
</dbReference>
<dbReference type="SUPFAM" id="SSF46689">
    <property type="entry name" value="Homeodomain-like"/>
    <property type="match status" value="2"/>
</dbReference>
<name>A0A317G7Z5_BUTFI</name>
<protein>
    <submittedName>
        <fullName evidence="4">AraC family transcriptional regulator</fullName>
    </submittedName>
</protein>
<comment type="caution">
    <text evidence="4">The sequence shown here is derived from an EMBL/GenBank/DDBJ whole genome shotgun (WGS) entry which is preliminary data.</text>
</comment>
<keyword evidence="2" id="KW-0804">Transcription</keyword>
<dbReference type="GO" id="GO:0043565">
    <property type="term" value="F:sequence-specific DNA binding"/>
    <property type="evidence" value="ECO:0007669"/>
    <property type="project" value="InterPro"/>
</dbReference>
<dbReference type="InterPro" id="IPR018060">
    <property type="entry name" value="HTH_AraC"/>
</dbReference>
<proteinExistence type="predicted"/>
<gene>
    <name evidence="4" type="ORF">CPT75_15695</name>
</gene>
<accession>A0A317G7Z5</accession>
<reference evidence="4 5" key="1">
    <citation type="submission" date="2017-09" db="EMBL/GenBank/DDBJ databases">
        <title>High-quality draft genome sequence of Butyrivibrio fibrisolvens INBov1, isolated from cow rumen.</title>
        <authorList>
            <person name="Rodriguez Hernaez J."/>
            <person name="Rivarola M."/>
            <person name="Paniego N."/>
            <person name="Cravero S."/>
            <person name="Ceron Cucchi M."/>
            <person name="Martinez M.C."/>
        </authorList>
    </citation>
    <scope>NUCLEOTIDE SEQUENCE [LARGE SCALE GENOMIC DNA]</scope>
    <source>
        <strain evidence="4 5">INBov1</strain>
    </source>
</reference>
<dbReference type="EMBL" id="NXNG01000001">
    <property type="protein sequence ID" value="PWT28452.1"/>
    <property type="molecule type" value="Genomic_DNA"/>
</dbReference>